<gene>
    <name evidence="1" type="ORF">J4H91_11995</name>
</gene>
<protein>
    <submittedName>
        <fullName evidence="1">Uncharacterized protein</fullName>
    </submittedName>
</protein>
<name>A0A939RUQ2_9MICO</name>
<dbReference type="RefSeq" id="WP_208046501.1">
    <property type="nucleotide sequence ID" value="NZ_JAGDYL010000023.1"/>
</dbReference>
<dbReference type="AlphaFoldDB" id="A0A939RUQ2"/>
<sequence>MAQIKDQQVKTVVVGMALGVLAQGVEAVTSKKMALEFAFNHAWRRWPEARFFPSIGGHDPGNMFWIGLGKSERRQGAIAAWDESQWCAPYLTQDWTVEEALEHHSDDEVSAEDWAELGRLFVEHFKPEEVRRVS</sequence>
<dbReference type="Proteomes" id="UP000664398">
    <property type="component" value="Unassembled WGS sequence"/>
</dbReference>
<dbReference type="EMBL" id="JAGDYL010000023">
    <property type="protein sequence ID" value="MBO1806030.1"/>
    <property type="molecule type" value="Genomic_DNA"/>
</dbReference>
<organism evidence="1 2">
    <name type="scientific">Leucobacter ruminantium</name>
    <dbReference type="NCBI Taxonomy" id="1289170"/>
    <lineage>
        <taxon>Bacteria</taxon>
        <taxon>Bacillati</taxon>
        <taxon>Actinomycetota</taxon>
        <taxon>Actinomycetes</taxon>
        <taxon>Micrococcales</taxon>
        <taxon>Microbacteriaceae</taxon>
        <taxon>Leucobacter</taxon>
    </lineage>
</organism>
<proteinExistence type="predicted"/>
<accession>A0A939RUQ2</accession>
<evidence type="ECO:0000313" key="2">
    <source>
        <dbReference type="Proteomes" id="UP000664398"/>
    </source>
</evidence>
<evidence type="ECO:0000313" key="1">
    <source>
        <dbReference type="EMBL" id="MBO1806030.1"/>
    </source>
</evidence>
<keyword evidence="2" id="KW-1185">Reference proteome</keyword>
<comment type="caution">
    <text evidence="1">The sequence shown here is derived from an EMBL/GenBank/DDBJ whole genome shotgun (WGS) entry which is preliminary data.</text>
</comment>
<reference evidence="1" key="1">
    <citation type="submission" date="2021-03" db="EMBL/GenBank/DDBJ databases">
        <title>Leucobacter chromiisoli sp. nov., isolated from chromium-containing soil of chemical plant.</title>
        <authorList>
            <person name="Xu Z."/>
        </authorList>
    </citation>
    <scope>NUCLEOTIDE SEQUENCE</scope>
    <source>
        <strain evidence="1">A2</strain>
    </source>
</reference>